<reference evidence="2 3" key="1">
    <citation type="journal article" date="2021" name="Elife">
        <title>Chloroplast acquisition without the gene transfer in kleptoplastic sea slugs, Plakobranchus ocellatus.</title>
        <authorList>
            <person name="Maeda T."/>
            <person name="Takahashi S."/>
            <person name="Yoshida T."/>
            <person name="Shimamura S."/>
            <person name="Takaki Y."/>
            <person name="Nagai Y."/>
            <person name="Toyoda A."/>
            <person name="Suzuki Y."/>
            <person name="Arimoto A."/>
            <person name="Ishii H."/>
            <person name="Satoh N."/>
            <person name="Nishiyama T."/>
            <person name="Hasebe M."/>
            <person name="Maruyama T."/>
            <person name="Minagawa J."/>
            <person name="Obokata J."/>
            <person name="Shigenobu S."/>
        </authorList>
    </citation>
    <scope>NUCLEOTIDE SEQUENCE [LARGE SCALE GENOMIC DNA]</scope>
</reference>
<evidence type="ECO:0000256" key="1">
    <source>
        <dbReference type="SAM" id="MobiDB-lite"/>
    </source>
</evidence>
<comment type="caution">
    <text evidence="2">The sequence shown here is derived from an EMBL/GenBank/DDBJ whole genome shotgun (WGS) entry which is preliminary data.</text>
</comment>
<name>A0AAV4G8K5_9GAST</name>
<gene>
    <name evidence="2" type="ORF">ElyMa_004084800</name>
</gene>
<dbReference type="Proteomes" id="UP000762676">
    <property type="component" value="Unassembled WGS sequence"/>
</dbReference>
<evidence type="ECO:0000313" key="2">
    <source>
        <dbReference type="EMBL" id="GFR81972.1"/>
    </source>
</evidence>
<proteinExistence type="predicted"/>
<accession>A0AAV4G8K5</accession>
<dbReference type="AlphaFoldDB" id="A0AAV4G8K5"/>
<dbReference type="EMBL" id="BMAT01008308">
    <property type="protein sequence ID" value="GFR81972.1"/>
    <property type="molecule type" value="Genomic_DNA"/>
</dbReference>
<protein>
    <submittedName>
        <fullName evidence="2">Uncharacterized protein</fullName>
    </submittedName>
</protein>
<evidence type="ECO:0000313" key="3">
    <source>
        <dbReference type="Proteomes" id="UP000762676"/>
    </source>
</evidence>
<feature type="non-terminal residue" evidence="2">
    <location>
        <position position="54"/>
    </location>
</feature>
<organism evidence="2 3">
    <name type="scientific">Elysia marginata</name>
    <dbReference type="NCBI Taxonomy" id="1093978"/>
    <lineage>
        <taxon>Eukaryota</taxon>
        <taxon>Metazoa</taxon>
        <taxon>Spiralia</taxon>
        <taxon>Lophotrochozoa</taxon>
        <taxon>Mollusca</taxon>
        <taxon>Gastropoda</taxon>
        <taxon>Heterobranchia</taxon>
        <taxon>Euthyneura</taxon>
        <taxon>Panpulmonata</taxon>
        <taxon>Sacoglossa</taxon>
        <taxon>Placobranchoidea</taxon>
        <taxon>Plakobranchidae</taxon>
        <taxon>Elysia</taxon>
    </lineage>
</organism>
<keyword evidence="3" id="KW-1185">Reference proteome</keyword>
<sequence>MHQLRACPALTSADKQWRLKRHALTYSTALHRDRKRSRQRESYQLPDKPPPPDV</sequence>
<feature type="region of interest" description="Disordered" evidence="1">
    <location>
        <begin position="28"/>
        <end position="54"/>
    </location>
</feature>